<dbReference type="Gene3D" id="1.10.357.10">
    <property type="entry name" value="Tetracycline Repressor, domain 2"/>
    <property type="match status" value="1"/>
</dbReference>
<dbReference type="SUPFAM" id="SSF46689">
    <property type="entry name" value="Homeodomain-like"/>
    <property type="match status" value="1"/>
</dbReference>
<gene>
    <name evidence="4" type="ORF">GCM10022380_09330</name>
</gene>
<dbReference type="RefSeq" id="WP_237336540.1">
    <property type="nucleotide sequence ID" value="NZ_BAABCM010000001.1"/>
</dbReference>
<keyword evidence="1 2" id="KW-0238">DNA-binding</keyword>
<dbReference type="PROSITE" id="PS50977">
    <property type="entry name" value="HTH_TETR_2"/>
    <property type="match status" value="1"/>
</dbReference>
<sequence length="205" mass="22673">MSSAARPYRGISAEDRKAQRRRKLIDAALDLMGTVGTDQATMTAICVRAGLTERYFYENFTRRDDLLIAVVDRMADEVRETVLSTLRATEGDAAERARVAIEAFVRLLTDDPRKGRAAILESSALPALRSRRHELLRMFAGLVVTQARALFGDEAVPAPRDELNALMLVGGLAELLATWLGGEMHTPVEDIIDVATRWFVTGMRA</sequence>
<dbReference type="SUPFAM" id="SSF48498">
    <property type="entry name" value="Tetracyclin repressor-like, C-terminal domain"/>
    <property type="match status" value="1"/>
</dbReference>
<dbReference type="EMBL" id="BAABCM010000001">
    <property type="protein sequence ID" value="GAA3794529.1"/>
    <property type="molecule type" value="Genomic_DNA"/>
</dbReference>
<reference evidence="5" key="1">
    <citation type="journal article" date="2019" name="Int. J. Syst. Evol. Microbiol.">
        <title>The Global Catalogue of Microorganisms (GCM) 10K type strain sequencing project: providing services to taxonomists for standard genome sequencing and annotation.</title>
        <authorList>
            <consortium name="The Broad Institute Genomics Platform"/>
            <consortium name="The Broad Institute Genome Sequencing Center for Infectious Disease"/>
            <person name="Wu L."/>
            <person name="Ma J."/>
        </authorList>
    </citation>
    <scope>NUCLEOTIDE SEQUENCE [LARGE SCALE GENOMIC DNA]</scope>
    <source>
        <strain evidence="5">JCM 17017</strain>
    </source>
</reference>
<evidence type="ECO:0000313" key="5">
    <source>
        <dbReference type="Proteomes" id="UP001501624"/>
    </source>
</evidence>
<evidence type="ECO:0000313" key="4">
    <source>
        <dbReference type="EMBL" id="GAA3794529.1"/>
    </source>
</evidence>
<dbReference type="InterPro" id="IPR001647">
    <property type="entry name" value="HTH_TetR"/>
</dbReference>
<protein>
    <submittedName>
        <fullName evidence="4">Transcriptional regulator</fullName>
    </submittedName>
</protein>
<proteinExistence type="predicted"/>
<dbReference type="InterPro" id="IPR050109">
    <property type="entry name" value="HTH-type_TetR-like_transc_reg"/>
</dbReference>
<feature type="DNA-binding region" description="H-T-H motif" evidence="2">
    <location>
        <begin position="41"/>
        <end position="60"/>
    </location>
</feature>
<comment type="caution">
    <text evidence="4">The sequence shown here is derived from an EMBL/GenBank/DDBJ whole genome shotgun (WGS) entry which is preliminary data.</text>
</comment>
<evidence type="ECO:0000256" key="2">
    <source>
        <dbReference type="PROSITE-ProRule" id="PRU00335"/>
    </source>
</evidence>
<dbReference type="InterPro" id="IPR009057">
    <property type="entry name" value="Homeodomain-like_sf"/>
</dbReference>
<keyword evidence="5" id="KW-1185">Reference proteome</keyword>
<dbReference type="PANTHER" id="PTHR30055:SF226">
    <property type="entry name" value="HTH-TYPE TRANSCRIPTIONAL REGULATOR PKSA"/>
    <property type="match status" value="1"/>
</dbReference>
<dbReference type="InterPro" id="IPR036271">
    <property type="entry name" value="Tet_transcr_reg_TetR-rel_C_sf"/>
</dbReference>
<name>A0ABP7HIP3_9PSEU</name>
<feature type="domain" description="HTH tetR-type" evidence="3">
    <location>
        <begin position="18"/>
        <end position="78"/>
    </location>
</feature>
<dbReference type="Pfam" id="PF00440">
    <property type="entry name" value="TetR_N"/>
    <property type="match status" value="1"/>
</dbReference>
<dbReference type="Proteomes" id="UP001501624">
    <property type="component" value="Unassembled WGS sequence"/>
</dbReference>
<organism evidence="4 5">
    <name type="scientific">Amycolatopsis tucumanensis</name>
    <dbReference type="NCBI Taxonomy" id="401106"/>
    <lineage>
        <taxon>Bacteria</taxon>
        <taxon>Bacillati</taxon>
        <taxon>Actinomycetota</taxon>
        <taxon>Actinomycetes</taxon>
        <taxon>Pseudonocardiales</taxon>
        <taxon>Pseudonocardiaceae</taxon>
        <taxon>Amycolatopsis</taxon>
    </lineage>
</organism>
<accession>A0ABP7HIP3</accession>
<evidence type="ECO:0000259" key="3">
    <source>
        <dbReference type="PROSITE" id="PS50977"/>
    </source>
</evidence>
<dbReference type="PANTHER" id="PTHR30055">
    <property type="entry name" value="HTH-TYPE TRANSCRIPTIONAL REGULATOR RUTR"/>
    <property type="match status" value="1"/>
</dbReference>
<evidence type="ECO:0000256" key="1">
    <source>
        <dbReference type="ARBA" id="ARBA00023125"/>
    </source>
</evidence>